<evidence type="ECO:0000313" key="2">
    <source>
        <dbReference type="EMBL" id="KAL1275976.1"/>
    </source>
</evidence>
<keyword evidence="3" id="KW-1185">Reference proteome</keyword>
<feature type="region of interest" description="Disordered" evidence="1">
    <location>
        <begin position="35"/>
        <end position="85"/>
    </location>
</feature>
<feature type="compositionally biased region" description="Polar residues" evidence="1">
    <location>
        <begin position="35"/>
        <end position="66"/>
    </location>
</feature>
<organism evidence="2 3">
    <name type="scientific">Cirrhinus molitorella</name>
    <name type="common">mud carp</name>
    <dbReference type="NCBI Taxonomy" id="172907"/>
    <lineage>
        <taxon>Eukaryota</taxon>
        <taxon>Metazoa</taxon>
        <taxon>Chordata</taxon>
        <taxon>Craniata</taxon>
        <taxon>Vertebrata</taxon>
        <taxon>Euteleostomi</taxon>
        <taxon>Actinopterygii</taxon>
        <taxon>Neopterygii</taxon>
        <taxon>Teleostei</taxon>
        <taxon>Ostariophysi</taxon>
        <taxon>Cypriniformes</taxon>
        <taxon>Cyprinidae</taxon>
        <taxon>Labeoninae</taxon>
        <taxon>Labeonini</taxon>
        <taxon>Cirrhinus</taxon>
    </lineage>
</organism>
<reference evidence="2 3" key="1">
    <citation type="submission" date="2023-09" db="EMBL/GenBank/DDBJ databases">
        <authorList>
            <person name="Wang M."/>
        </authorList>
    </citation>
    <scope>NUCLEOTIDE SEQUENCE [LARGE SCALE GENOMIC DNA]</scope>
    <source>
        <strain evidence="2">GT-2023</strain>
        <tissue evidence="2">Liver</tissue>
    </source>
</reference>
<comment type="caution">
    <text evidence="2">The sequence shown here is derived from an EMBL/GenBank/DDBJ whole genome shotgun (WGS) entry which is preliminary data.</text>
</comment>
<protein>
    <submittedName>
        <fullName evidence="2">Uncharacterized protein</fullName>
    </submittedName>
</protein>
<feature type="compositionally biased region" description="Pro residues" evidence="1">
    <location>
        <begin position="67"/>
        <end position="85"/>
    </location>
</feature>
<dbReference type="Proteomes" id="UP001558613">
    <property type="component" value="Unassembled WGS sequence"/>
</dbReference>
<gene>
    <name evidence="2" type="ORF">QQF64_035599</name>
</gene>
<proteinExistence type="predicted"/>
<dbReference type="EMBL" id="JAYMGO010000004">
    <property type="protein sequence ID" value="KAL1275976.1"/>
    <property type="molecule type" value="Genomic_DNA"/>
</dbReference>
<name>A0ABR3NGY3_9TELE</name>
<evidence type="ECO:0000313" key="3">
    <source>
        <dbReference type="Proteomes" id="UP001558613"/>
    </source>
</evidence>
<accession>A0ABR3NGY3</accession>
<sequence>MAQGQVYLSSSSSVLLMETALFAVDGYRMLSTHTLGTKPSSDECSNIAVTPNASTHYTRTRSFNTPTHPPSPAPSSFPLSLPPPV</sequence>
<evidence type="ECO:0000256" key="1">
    <source>
        <dbReference type="SAM" id="MobiDB-lite"/>
    </source>
</evidence>